<sequence>MRKSVLSLSLVSIVAAGAAFAAPVSSGAAQLAAQVGVNAEDYTAGQLAALWSAKHDADAAAPFEAVKAATNVVSVSSQGAASISPARAQLAAQLGVNPADYSTAELVALVAQFDTN</sequence>
<keyword evidence="1" id="KW-0732">Signal</keyword>
<gene>
    <name evidence="2" type="ORF">CLN94_12895</name>
</gene>
<evidence type="ECO:0000313" key="2">
    <source>
        <dbReference type="EMBL" id="PCD75645.1"/>
    </source>
</evidence>
<name>A0A2A4CM21_9RHOB</name>
<evidence type="ECO:0000256" key="1">
    <source>
        <dbReference type="SAM" id="SignalP"/>
    </source>
</evidence>
<dbReference type="RefSeq" id="WP_096434362.1">
    <property type="nucleotide sequence ID" value="NZ_NTJD01000011.1"/>
</dbReference>
<keyword evidence="3" id="KW-1185">Reference proteome</keyword>
<dbReference type="Proteomes" id="UP000243507">
    <property type="component" value="Unassembled WGS sequence"/>
</dbReference>
<dbReference type="EMBL" id="NTJD01000011">
    <property type="protein sequence ID" value="PCD75645.1"/>
    <property type="molecule type" value="Genomic_DNA"/>
</dbReference>
<reference evidence="2 3" key="1">
    <citation type="submission" date="2017-09" db="EMBL/GenBank/DDBJ databases">
        <title>A multilocus sequence analysis scheme for characterization of bacteria in the genus Thioclava.</title>
        <authorList>
            <person name="Liu Y."/>
            <person name="Shao Z."/>
        </authorList>
    </citation>
    <scope>NUCLEOTIDE SEQUENCE [LARGE SCALE GENOMIC DNA]</scope>
    <source>
        <strain evidence="2 3">CAU 1312</strain>
    </source>
</reference>
<protein>
    <submittedName>
        <fullName evidence="2">Uncharacterized protein</fullName>
    </submittedName>
</protein>
<dbReference type="OrthoDB" id="7877136at2"/>
<evidence type="ECO:0000313" key="3">
    <source>
        <dbReference type="Proteomes" id="UP000243507"/>
    </source>
</evidence>
<dbReference type="AlphaFoldDB" id="A0A2A4CM21"/>
<organism evidence="2 3">
    <name type="scientific">Pseudothioclava arenosa</name>
    <dbReference type="NCBI Taxonomy" id="1795308"/>
    <lineage>
        <taxon>Bacteria</taxon>
        <taxon>Pseudomonadati</taxon>
        <taxon>Pseudomonadota</taxon>
        <taxon>Alphaproteobacteria</taxon>
        <taxon>Rhodobacterales</taxon>
        <taxon>Paracoccaceae</taxon>
        <taxon>Pseudothioclava</taxon>
    </lineage>
</organism>
<accession>A0A2A4CM21</accession>
<comment type="caution">
    <text evidence="2">The sequence shown here is derived from an EMBL/GenBank/DDBJ whole genome shotgun (WGS) entry which is preliminary data.</text>
</comment>
<feature type="signal peptide" evidence="1">
    <location>
        <begin position="1"/>
        <end position="21"/>
    </location>
</feature>
<feature type="chain" id="PRO_5012517241" evidence="1">
    <location>
        <begin position="22"/>
        <end position="116"/>
    </location>
</feature>
<proteinExistence type="predicted"/>